<protein>
    <submittedName>
        <fullName evidence="2">Uncharacterized protein</fullName>
    </submittedName>
</protein>
<feature type="compositionally biased region" description="Basic and acidic residues" evidence="1">
    <location>
        <begin position="45"/>
        <end position="54"/>
    </location>
</feature>
<feature type="compositionally biased region" description="Low complexity" evidence="1">
    <location>
        <begin position="104"/>
        <end position="120"/>
    </location>
</feature>
<feature type="region of interest" description="Disordered" evidence="1">
    <location>
        <begin position="174"/>
        <end position="212"/>
    </location>
</feature>
<comment type="caution">
    <text evidence="2">The sequence shown here is derived from an EMBL/GenBank/DDBJ whole genome shotgun (WGS) entry which is preliminary data.</text>
</comment>
<accession>A0AAD9T1F8</accession>
<reference evidence="2" key="1">
    <citation type="submission" date="2023-06" db="EMBL/GenBank/DDBJ databases">
        <title>Draft genome of Marssonina rosae.</title>
        <authorList>
            <person name="Cheng Q."/>
        </authorList>
    </citation>
    <scope>NUCLEOTIDE SEQUENCE</scope>
    <source>
        <strain evidence="2">R4</strain>
    </source>
</reference>
<gene>
    <name evidence="2" type="ORF">QTJ16_003323</name>
</gene>
<dbReference type="AlphaFoldDB" id="A0AAD9T1F8"/>
<keyword evidence="3" id="KW-1185">Reference proteome</keyword>
<evidence type="ECO:0000256" key="1">
    <source>
        <dbReference type="SAM" id="MobiDB-lite"/>
    </source>
</evidence>
<sequence>METVNSIASAASRAIWGDGSAEDKPTTAPAANETVGKEPVAGEMGDVKRGEPYDKGNAGKGATSGTSSILPSHPKTTDTTVPSPNLPSADEGLVPKPEDPTVPPTTSSSTTSRSISISPTANESTDLPTKLPEANESKKIKETKTAAEEDVSGPGPQSLGNSAVVVGGADALQKKSLGPGTGEQQVVSDGVEADGGNFDAKNAGAGKEAHRK</sequence>
<organism evidence="2 3">
    <name type="scientific">Diplocarpon rosae</name>
    <dbReference type="NCBI Taxonomy" id="946125"/>
    <lineage>
        <taxon>Eukaryota</taxon>
        <taxon>Fungi</taxon>
        <taxon>Dikarya</taxon>
        <taxon>Ascomycota</taxon>
        <taxon>Pezizomycotina</taxon>
        <taxon>Leotiomycetes</taxon>
        <taxon>Helotiales</taxon>
        <taxon>Drepanopezizaceae</taxon>
        <taxon>Diplocarpon</taxon>
    </lineage>
</organism>
<feature type="region of interest" description="Disordered" evidence="1">
    <location>
        <begin position="1"/>
        <end position="162"/>
    </location>
</feature>
<proteinExistence type="predicted"/>
<evidence type="ECO:0000313" key="3">
    <source>
        <dbReference type="Proteomes" id="UP001285354"/>
    </source>
</evidence>
<dbReference type="EMBL" id="JAUBYV010000004">
    <property type="protein sequence ID" value="KAK2627357.1"/>
    <property type="molecule type" value="Genomic_DNA"/>
</dbReference>
<dbReference type="Proteomes" id="UP001285354">
    <property type="component" value="Unassembled WGS sequence"/>
</dbReference>
<feature type="compositionally biased region" description="Basic and acidic residues" evidence="1">
    <location>
        <begin position="133"/>
        <end position="147"/>
    </location>
</feature>
<evidence type="ECO:0000313" key="2">
    <source>
        <dbReference type="EMBL" id="KAK2627357.1"/>
    </source>
</evidence>
<name>A0AAD9T1F8_9HELO</name>